<organism evidence="2 3">
    <name type="scientific">Chitinibacter bivalviorum</name>
    <dbReference type="NCBI Taxonomy" id="2739434"/>
    <lineage>
        <taxon>Bacteria</taxon>
        <taxon>Pseudomonadati</taxon>
        <taxon>Pseudomonadota</taxon>
        <taxon>Betaproteobacteria</taxon>
        <taxon>Neisseriales</taxon>
        <taxon>Chitinibacteraceae</taxon>
        <taxon>Chitinibacter</taxon>
    </lineage>
</organism>
<dbReference type="KEGG" id="chiz:HQ393_13435"/>
<dbReference type="InterPro" id="IPR011053">
    <property type="entry name" value="Single_hybrid_motif"/>
</dbReference>
<dbReference type="Pfam" id="PF00364">
    <property type="entry name" value="Biotin_lipoyl"/>
    <property type="match status" value="1"/>
</dbReference>
<dbReference type="InterPro" id="IPR000089">
    <property type="entry name" value="Biotin_lipoyl"/>
</dbReference>
<dbReference type="Proteomes" id="UP000509597">
    <property type="component" value="Chromosome"/>
</dbReference>
<keyword evidence="3" id="KW-1185">Reference proteome</keyword>
<gene>
    <name evidence="2" type="ORF">HQ393_13435</name>
</gene>
<accession>A0A7H9BKG2</accession>
<sequence length="168" mass="18048">MTIDYTTHLICAPELPDAAQVLLFHVKPGQHVEADTLLLTLLLSDQEWPILAPDAGQIASLMVEYGDFVTTGDLLLQMEIIEKPTGSTWLVEPELAVNEPSAAEAPAAAQPQAATSTLQVQPAAATLAAKLGLDLSRLPTGETIDEDAVLEFARQELKKLAKLRQILS</sequence>
<dbReference type="RefSeq" id="WP_179355661.1">
    <property type="nucleotide sequence ID" value="NZ_CP058627.1"/>
</dbReference>
<protein>
    <recommendedName>
        <fullName evidence="1">Lipoyl-binding domain-containing protein</fullName>
    </recommendedName>
</protein>
<proteinExistence type="predicted"/>
<dbReference type="Gene3D" id="2.40.50.100">
    <property type="match status" value="1"/>
</dbReference>
<dbReference type="AlphaFoldDB" id="A0A7H9BKG2"/>
<dbReference type="SUPFAM" id="SSF51230">
    <property type="entry name" value="Single hybrid motif"/>
    <property type="match status" value="1"/>
</dbReference>
<reference evidence="2 3" key="1">
    <citation type="submission" date="2020-07" db="EMBL/GenBank/DDBJ databases">
        <title>Complete genome sequence of Chitinibacter sp. 2T18.</title>
        <authorList>
            <person name="Bae J.-W."/>
            <person name="Choi J.-W."/>
        </authorList>
    </citation>
    <scope>NUCLEOTIDE SEQUENCE [LARGE SCALE GENOMIC DNA]</scope>
    <source>
        <strain evidence="2 3">2T18</strain>
    </source>
</reference>
<evidence type="ECO:0000259" key="1">
    <source>
        <dbReference type="Pfam" id="PF00364"/>
    </source>
</evidence>
<name>A0A7H9BKG2_9NEIS</name>
<dbReference type="EMBL" id="CP058627">
    <property type="protein sequence ID" value="QLG89165.1"/>
    <property type="molecule type" value="Genomic_DNA"/>
</dbReference>
<evidence type="ECO:0000313" key="3">
    <source>
        <dbReference type="Proteomes" id="UP000509597"/>
    </source>
</evidence>
<evidence type="ECO:0000313" key="2">
    <source>
        <dbReference type="EMBL" id="QLG89165.1"/>
    </source>
</evidence>
<feature type="domain" description="Lipoyl-binding" evidence="1">
    <location>
        <begin position="19"/>
        <end position="77"/>
    </location>
</feature>